<sequence length="135" mass="15186">MGSELCLQVFVVENATCLLTIPPYLGGIFKRVGGPPKEELPPEPGKDGSWVSRRYERLSVTREMRTVRKDIPILYERLGMGGVGTDIDKKTKIKTKTEHGNRKNVKSQSQKVKVKDEAETEEILNGPTRTYLIGR</sequence>
<dbReference type="Proteomes" id="UP001151760">
    <property type="component" value="Unassembled WGS sequence"/>
</dbReference>
<proteinExistence type="predicted"/>
<protein>
    <submittedName>
        <fullName evidence="2">Uncharacterized protein</fullName>
    </submittedName>
</protein>
<organism evidence="2 3">
    <name type="scientific">Tanacetum coccineum</name>
    <dbReference type="NCBI Taxonomy" id="301880"/>
    <lineage>
        <taxon>Eukaryota</taxon>
        <taxon>Viridiplantae</taxon>
        <taxon>Streptophyta</taxon>
        <taxon>Embryophyta</taxon>
        <taxon>Tracheophyta</taxon>
        <taxon>Spermatophyta</taxon>
        <taxon>Magnoliopsida</taxon>
        <taxon>eudicotyledons</taxon>
        <taxon>Gunneridae</taxon>
        <taxon>Pentapetalae</taxon>
        <taxon>asterids</taxon>
        <taxon>campanulids</taxon>
        <taxon>Asterales</taxon>
        <taxon>Asteraceae</taxon>
        <taxon>Asteroideae</taxon>
        <taxon>Anthemideae</taxon>
        <taxon>Anthemidinae</taxon>
        <taxon>Tanacetum</taxon>
    </lineage>
</organism>
<feature type="region of interest" description="Disordered" evidence="1">
    <location>
        <begin position="96"/>
        <end position="121"/>
    </location>
</feature>
<evidence type="ECO:0000256" key="1">
    <source>
        <dbReference type="SAM" id="MobiDB-lite"/>
    </source>
</evidence>
<evidence type="ECO:0000313" key="3">
    <source>
        <dbReference type="Proteomes" id="UP001151760"/>
    </source>
</evidence>
<reference evidence="2" key="1">
    <citation type="journal article" date="2022" name="Int. J. Mol. Sci.">
        <title>Draft Genome of Tanacetum Coccineum: Genomic Comparison of Closely Related Tanacetum-Family Plants.</title>
        <authorList>
            <person name="Yamashiro T."/>
            <person name="Shiraishi A."/>
            <person name="Nakayama K."/>
            <person name="Satake H."/>
        </authorList>
    </citation>
    <scope>NUCLEOTIDE SEQUENCE</scope>
</reference>
<reference evidence="2" key="2">
    <citation type="submission" date="2022-01" db="EMBL/GenBank/DDBJ databases">
        <authorList>
            <person name="Yamashiro T."/>
            <person name="Shiraishi A."/>
            <person name="Satake H."/>
            <person name="Nakayama K."/>
        </authorList>
    </citation>
    <scope>NUCLEOTIDE SEQUENCE</scope>
</reference>
<evidence type="ECO:0000313" key="2">
    <source>
        <dbReference type="EMBL" id="GJU06353.1"/>
    </source>
</evidence>
<dbReference type="EMBL" id="BQNB010021434">
    <property type="protein sequence ID" value="GJU06353.1"/>
    <property type="molecule type" value="Genomic_DNA"/>
</dbReference>
<accession>A0ABQ5J1I7</accession>
<gene>
    <name evidence="2" type="ORF">Tco_1122783</name>
</gene>
<name>A0ABQ5J1I7_9ASTR</name>
<feature type="non-terminal residue" evidence="2">
    <location>
        <position position="135"/>
    </location>
</feature>
<comment type="caution">
    <text evidence="2">The sequence shown here is derived from an EMBL/GenBank/DDBJ whole genome shotgun (WGS) entry which is preliminary data.</text>
</comment>
<keyword evidence="3" id="KW-1185">Reference proteome</keyword>